<protein>
    <submittedName>
        <fullName evidence="2">Uncharacterized protein</fullName>
    </submittedName>
</protein>
<keyword evidence="1" id="KW-0812">Transmembrane</keyword>
<name>A0A8J3BXZ4_9ACTN</name>
<organism evidence="2 3">
    <name type="scientific">Mangrovihabitans endophyticus</name>
    <dbReference type="NCBI Taxonomy" id="1751298"/>
    <lineage>
        <taxon>Bacteria</taxon>
        <taxon>Bacillati</taxon>
        <taxon>Actinomycetota</taxon>
        <taxon>Actinomycetes</taxon>
        <taxon>Micromonosporales</taxon>
        <taxon>Micromonosporaceae</taxon>
        <taxon>Mangrovihabitans</taxon>
    </lineage>
</organism>
<sequence>MLGEEKRDDFAMRMRFARTADPQETLRRAEIALWIAAITLLWLVSVSLLLGLGVADGHHFGDRSAAFALAAGVAVLLPFLAAIIATRHGRPWLGGTYMVLTLAMLLPAVGFLGLG</sequence>
<feature type="transmembrane region" description="Helical" evidence="1">
    <location>
        <begin position="66"/>
        <end position="86"/>
    </location>
</feature>
<gene>
    <name evidence="2" type="ORF">GCM10012284_12900</name>
</gene>
<accession>A0A8J3BXZ4</accession>
<dbReference type="AlphaFoldDB" id="A0A8J3BXZ4"/>
<evidence type="ECO:0000313" key="2">
    <source>
        <dbReference type="EMBL" id="GGK80413.1"/>
    </source>
</evidence>
<keyword evidence="1" id="KW-1133">Transmembrane helix</keyword>
<dbReference type="EMBL" id="BMMX01000003">
    <property type="protein sequence ID" value="GGK80413.1"/>
    <property type="molecule type" value="Genomic_DNA"/>
</dbReference>
<reference evidence="2" key="1">
    <citation type="journal article" date="2014" name="Int. J. Syst. Evol. Microbiol.">
        <title>Complete genome sequence of Corynebacterium casei LMG S-19264T (=DSM 44701T), isolated from a smear-ripened cheese.</title>
        <authorList>
            <consortium name="US DOE Joint Genome Institute (JGI-PGF)"/>
            <person name="Walter F."/>
            <person name="Albersmeier A."/>
            <person name="Kalinowski J."/>
            <person name="Ruckert C."/>
        </authorList>
    </citation>
    <scope>NUCLEOTIDE SEQUENCE</scope>
    <source>
        <strain evidence="2">CGMCC 4.7299</strain>
    </source>
</reference>
<reference evidence="2" key="2">
    <citation type="submission" date="2020-09" db="EMBL/GenBank/DDBJ databases">
        <authorList>
            <person name="Sun Q."/>
            <person name="Zhou Y."/>
        </authorList>
    </citation>
    <scope>NUCLEOTIDE SEQUENCE</scope>
    <source>
        <strain evidence="2">CGMCC 4.7299</strain>
    </source>
</reference>
<proteinExistence type="predicted"/>
<keyword evidence="3" id="KW-1185">Reference proteome</keyword>
<feature type="transmembrane region" description="Helical" evidence="1">
    <location>
        <begin position="92"/>
        <end position="114"/>
    </location>
</feature>
<feature type="transmembrane region" description="Helical" evidence="1">
    <location>
        <begin position="31"/>
        <end position="54"/>
    </location>
</feature>
<keyword evidence="1" id="KW-0472">Membrane</keyword>
<dbReference type="Proteomes" id="UP000656042">
    <property type="component" value="Unassembled WGS sequence"/>
</dbReference>
<comment type="caution">
    <text evidence="2">The sequence shown here is derived from an EMBL/GenBank/DDBJ whole genome shotgun (WGS) entry which is preliminary data.</text>
</comment>
<evidence type="ECO:0000256" key="1">
    <source>
        <dbReference type="SAM" id="Phobius"/>
    </source>
</evidence>
<evidence type="ECO:0000313" key="3">
    <source>
        <dbReference type="Proteomes" id="UP000656042"/>
    </source>
</evidence>
<dbReference type="RefSeq" id="WP_189078161.1">
    <property type="nucleotide sequence ID" value="NZ_BMMX01000003.1"/>
</dbReference>